<feature type="domain" description="N-acetyltransferase" evidence="3">
    <location>
        <begin position="5"/>
        <end position="175"/>
    </location>
</feature>
<evidence type="ECO:0000256" key="1">
    <source>
        <dbReference type="ARBA" id="ARBA00022679"/>
    </source>
</evidence>
<dbReference type="Pfam" id="PF13673">
    <property type="entry name" value="Acetyltransf_10"/>
    <property type="match status" value="1"/>
</dbReference>
<organism evidence="4 5">
    <name type="scientific">Flavisolibacter tropicus</name>
    <dbReference type="NCBI Taxonomy" id="1492898"/>
    <lineage>
        <taxon>Bacteria</taxon>
        <taxon>Pseudomonadati</taxon>
        <taxon>Bacteroidota</taxon>
        <taxon>Chitinophagia</taxon>
        <taxon>Chitinophagales</taxon>
        <taxon>Chitinophagaceae</taxon>
        <taxon>Flavisolibacter</taxon>
    </lineage>
</organism>
<dbReference type="PROSITE" id="PS51186">
    <property type="entry name" value="GNAT"/>
    <property type="match status" value="1"/>
</dbReference>
<dbReference type="Gene3D" id="3.40.630.30">
    <property type="match status" value="1"/>
</dbReference>
<reference evidence="4 5" key="2">
    <citation type="journal article" date="2016" name="Int. J. Syst. Evol. Microbiol.">
        <title>Flavisolibacter tropicus sp. nov., isolated from tropical soil.</title>
        <authorList>
            <person name="Lee J.J."/>
            <person name="Kang M.S."/>
            <person name="Kim G.S."/>
            <person name="Lee C.S."/>
            <person name="Lim S."/>
            <person name="Lee J."/>
            <person name="Roh S.H."/>
            <person name="Kang H."/>
            <person name="Ha J.M."/>
            <person name="Bae S."/>
            <person name="Jung H.Y."/>
            <person name="Kim M.K."/>
        </authorList>
    </citation>
    <scope>NUCLEOTIDE SEQUENCE [LARGE SCALE GENOMIC DNA]</scope>
    <source>
        <strain evidence="4 5">LCS9</strain>
    </source>
</reference>
<dbReference type="OrthoDB" id="9796381at2"/>
<keyword evidence="2" id="KW-0012">Acyltransferase</keyword>
<dbReference type="CDD" id="cd04301">
    <property type="entry name" value="NAT_SF"/>
    <property type="match status" value="1"/>
</dbReference>
<dbReference type="Proteomes" id="UP000077177">
    <property type="component" value="Chromosome"/>
</dbReference>
<evidence type="ECO:0000313" key="4">
    <source>
        <dbReference type="EMBL" id="ANE50103.1"/>
    </source>
</evidence>
<protein>
    <submittedName>
        <fullName evidence="4">GCN5 family acetyltransferase</fullName>
    </submittedName>
</protein>
<dbReference type="InterPro" id="IPR050832">
    <property type="entry name" value="Bact_Acetyltransf"/>
</dbReference>
<keyword evidence="5" id="KW-1185">Reference proteome</keyword>
<dbReference type="EMBL" id="CP011390">
    <property type="protein sequence ID" value="ANE50103.1"/>
    <property type="molecule type" value="Genomic_DNA"/>
</dbReference>
<dbReference type="RefSeq" id="WP_066402405.1">
    <property type="nucleotide sequence ID" value="NZ_CP011390.1"/>
</dbReference>
<dbReference type="InterPro" id="IPR016181">
    <property type="entry name" value="Acyl_CoA_acyltransferase"/>
</dbReference>
<dbReference type="PATRIC" id="fig|1492898.3.peg.1285"/>
<reference evidence="5" key="1">
    <citation type="submission" date="2015-01" db="EMBL/GenBank/DDBJ databases">
        <title>Flavisolibacter sp./LCS9/ whole genome sequencing.</title>
        <authorList>
            <person name="Kim M.K."/>
            <person name="Srinivasan S."/>
            <person name="Lee J.-J."/>
        </authorList>
    </citation>
    <scope>NUCLEOTIDE SEQUENCE [LARGE SCALE GENOMIC DNA]</scope>
    <source>
        <strain evidence="5">LCS9</strain>
    </source>
</reference>
<dbReference type="SUPFAM" id="SSF55729">
    <property type="entry name" value="Acyl-CoA N-acyltransferases (Nat)"/>
    <property type="match status" value="1"/>
</dbReference>
<gene>
    <name evidence="4" type="ORF">SY85_05925</name>
</gene>
<sequence length="178" mass="19857">MITSLHISPATTDDIPNLVRLVNSAYRGDSAKKGWTHEADLISGTERIDVASIKQMLKKPSSVILKCTDDTNTIVGCVYLDKQADKLYLGMLTVSPDIQARGIGKRLLQAADEYAQQNQLHHIIMTVINVRKELIDWYNRNGYTDTGERQPFPTDGRFGLPQTQLEFVVLQKTISAAP</sequence>
<dbReference type="PANTHER" id="PTHR43877">
    <property type="entry name" value="AMINOALKYLPHOSPHONATE N-ACETYLTRANSFERASE-RELATED-RELATED"/>
    <property type="match status" value="1"/>
</dbReference>
<name>A0A172TTJ0_9BACT</name>
<evidence type="ECO:0000313" key="5">
    <source>
        <dbReference type="Proteomes" id="UP000077177"/>
    </source>
</evidence>
<dbReference type="InterPro" id="IPR000182">
    <property type="entry name" value="GNAT_dom"/>
</dbReference>
<accession>A0A172TTJ0</accession>
<dbReference type="AlphaFoldDB" id="A0A172TTJ0"/>
<evidence type="ECO:0000256" key="2">
    <source>
        <dbReference type="ARBA" id="ARBA00023315"/>
    </source>
</evidence>
<keyword evidence="1 4" id="KW-0808">Transferase</keyword>
<dbReference type="KEGG" id="fla:SY85_05925"/>
<proteinExistence type="predicted"/>
<evidence type="ECO:0000259" key="3">
    <source>
        <dbReference type="PROSITE" id="PS51186"/>
    </source>
</evidence>
<dbReference type="GO" id="GO:0016747">
    <property type="term" value="F:acyltransferase activity, transferring groups other than amino-acyl groups"/>
    <property type="evidence" value="ECO:0007669"/>
    <property type="project" value="InterPro"/>
</dbReference>